<dbReference type="AlphaFoldDB" id="A0A6G0TCJ6"/>
<keyword evidence="2" id="KW-1185">Reference proteome</keyword>
<proteinExistence type="predicted"/>
<evidence type="ECO:0008006" key="3">
    <source>
        <dbReference type="Google" id="ProtNLM"/>
    </source>
</evidence>
<name>A0A6G0TCJ6_APHGL</name>
<reference evidence="1 2" key="1">
    <citation type="submission" date="2019-08" db="EMBL/GenBank/DDBJ databases">
        <title>The genome of the soybean aphid Biotype 1, its phylome, world population structure and adaptation to the North American continent.</title>
        <authorList>
            <person name="Giordano R."/>
            <person name="Donthu R.K."/>
            <person name="Hernandez A.G."/>
            <person name="Wright C.L."/>
            <person name="Zimin A.V."/>
        </authorList>
    </citation>
    <scope>NUCLEOTIDE SEQUENCE [LARGE SCALE GENOMIC DNA]</scope>
    <source>
        <tissue evidence="1">Whole aphids</tissue>
    </source>
</reference>
<dbReference type="OrthoDB" id="7612567at2759"/>
<gene>
    <name evidence="1" type="ORF">AGLY_011967</name>
</gene>
<comment type="caution">
    <text evidence="1">The sequence shown here is derived from an EMBL/GenBank/DDBJ whole genome shotgun (WGS) entry which is preliminary data.</text>
</comment>
<evidence type="ECO:0000313" key="1">
    <source>
        <dbReference type="EMBL" id="KAE9529171.1"/>
    </source>
</evidence>
<dbReference type="Proteomes" id="UP000475862">
    <property type="component" value="Unassembled WGS sequence"/>
</dbReference>
<dbReference type="EMBL" id="VYZN01000046">
    <property type="protein sequence ID" value="KAE9529171.1"/>
    <property type="molecule type" value="Genomic_DNA"/>
</dbReference>
<protein>
    <recommendedName>
        <fullName evidence="3">DUF4218 domain-containing protein</fullName>
    </recommendedName>
</protein>
<accession>A0A6G0TCJ6</accession>
<sequence>MRQFLLYTGQFYCHDNSSSPDKNNFKQFAKDLLEYFVESFQLIYGKHYVSYNIHAILHLVDDYEQFGTLVNCSAFCFENFMASPIIHSDPSSKNLGANTNSIYQPGGREYFAREAQYNYNTTQNKNVGESPIFGSKNKVVRFNITHCTHSLLIVFAQVFSAFVYIKCSNKAIFIVIMWAVVHFFTDDSVEVVPKHWFKDQKCAWPIKSSNVHRLIEKKSYCKSIGVQISQCQTPIQ</sequence>
<evidence type="ECO:0000313" key="2">
    <source>
        <dbReference type="Proteomes" id="UP000475862"/>
    </source>
</evidence>
<organism evidence="1 2">
    <name type="scientific">Aphis glycines</name>
    <name type="common">Soybean aphid</name>
    <dbReference type="NCBI Taxonomy" id="307491"/>
    <lineage>
        <taxon>Eukaryota</taxon>
        <taxon>Metazoa</taxon>
        <taxon>Ecdysozoa</taxon>
        <taxon>Arthropoda</taxon>
        <taxon>Hexapoda</taxon>
        <taxon>Insecta</taxon>
        <taxon>Pterygota</taxon>
        <taxon>Neoptera</taxon>
        <taxon>Paraneoptera</taxon>
        <taxon>Hemiptera</taxon>
        <taxon>Sternorrhyncha</taxon>
        <taxon>Aphidomorpha</taxon>
        <taxon>Aphidoidea</taxon>
        <taxon>Aphididae</taxon>
        <taxon>Aphidini</taxon>
        <taxon>Aphis</taxon>
        <taxon>Aphis</taxon>
    </lineage>
</organism>